<dbReference type="Gene3D" id="3.40.50.1580">
    <property type="entry name" value="Nucleoside phosphorylase domain"/>
    <property type="match status" value="1"/>
</dbReference>
<sequence length="51" mass="5780">VIKNAAERNRVSVELSSVLCFEIEAAGLINNFLYLVIRGICDYADLHKNKR</sequence>
<protein>
    <submittedName>
        <fullName evidence="1 3">Uncharacterized protein</fullName>
    </submittedName>
</protein>
<organism evidence="1">
    <name type="scientific">Mytilinidion resinicola</name>
    <dbReference type="NCBI Taxonomy" id="574789"/>
    <lineage>
        <taxon>Eukaryota</taxon>
        <taxon>Fungi</taxon>
        <taxon>Dikarya</taxon>
        <taxon>Ascomycota</taxon>
        <taxon>Pezizomycotina</taxon>
        <taxon>Dothideomycetes</taxon>
        <taxon>Pleosporomycetidae</taxon>
        <taxon>Mytilinidiales</taxon>
        <taxon>Mytilinidiaceae</taxon>
        <taxon>Mytilinidion</taxon>
    </lineage>
</organism>
<feature type="non-terminal residue" evidence="1">
    <location>
        <position position="1"/>
    </location>
</feature>
<dbReference type="GO" id="GO:0009116">
    <property type="term" value="P:nucleoside metabolic process"/>
    <property type="evidence" value="ECO:0007669"/>
    <property type="project" value="InterPro"/>
</dbReference>
<dbReference type="SUPFAM" id="SSF53167">
    <property type="entry name" value="Purine and uridine phosphorylases"/>
    <property type="match status" value="1"/>
</dbReference>
<dbReference type="RefSeq" id="XP_033579717.1">
    <property type="nucleotide sequence ID" value="XM_033715316.1"/>
</dbReference>
<dbReference type="PANTHER" id="PTHR46082">
    <property type="entry name" value="ATP/GTP-BINDING PROTEIN-RELATED"/>
    <property type="match status" value="1"/>
</dbReference>
<evidence type="ECO:0000313" key="1">
    <source>
        <dbReference type="EMBL" id="KAF2812753.1"/>
    </source>
</evidence>
<dbReference type="AlphaFoldDB" id="A0A6A6YWI1"/>
<dbReference type="InterPro" id="IPR035994">
    <property type="entry name" value="Nucleoside_phosphorylase_sf"/>
</dbReference>
<evidence type="ECO:0000313" key="3">
    <source>
        <dbReference type="RefSeq" id="XP_033579717.1"/>
    </source>
</evidence>
<reference evidence="3" key="2">
    <citation type="submission" date="2020-04" db="EMBL/GenBank/DDBJ databases">
        <authorList>
            <consortium name="NCBI Genome Project"/>
        </authorList>
    </citation>
    <scope>NUCLEOTIDE SEQUENCE</scope>
    <source>
        <strain evidence="3">CBS 304.34</strain>
    </source>
</reference>
<gene>
    <name evidence="1 3" type="ORF">BDZ99DRAFT_383205</name>
</gene>
<dbReference type="GeneID" id="54456209"/>
<reference evidence="1 3" key="1">
    <citation type="journal article" date="2020" name="Stud. Mycol.">
        <title>101 Dothideomycetes genomes: a test case for predicting lifestyles and emergence of pathogens.</title>
        <authorList>
            <person name="Haridas S."/>
            <person name="Albert R."/>
            <person name="Binder M."/>
            <person name="Bloem J."/>
            <person name="Labutti K."/>
            <person name="Salamov A."/>
            <person name="Andreopoulos B."/>
            <person name="Baker S."/>
            <person name="Barry K."/>
            <person name="Bills G."/>
            <person name="Bluhm B."/>
            <person name="Cannon C."/>
            <person name="Castanera R."/>
            <person name="Culley D."/>
            <person name="Daum C."/>
            <person name="Ezra D."/>
            <person name="Gonzalez J."/>
            <person name="Henrissat B."/>
            <person name="Kuo A."/>
            <person name="Liang C."/>
            <person name="Lipzen A."/>
            <person name="Lutzoni F."/>
            <person name="Magnuson J."/>
            <person name="Mondo S."/>
            <person name="Nolan M."/>
            <person name="Ohm R."/>
            <person name="Pangilinan J."/>
            <person name="Park H.-J."/>
            <person name="Ramirez L."/>
            <person name="Alfaro M."/>
            <person name="Sun H."/>
            <person name="Tritt A."/>
            <person name="Yoshinaga Y."/>
            <person name="Zwiers L.-H."/>
            <person name="Turgeon B."/>
            <person name="Goodwin S."/>
            <person name="Spatafora J."/>
            <person name="Crous P."/>
            <person name="Grigoriev I."/>
        </authorList>
    </citation>
    <scope>NUCLEOTIDE SEQUENCE</scope>
    <source>
        <strain evidence="1 3">CBS 304.34</strain>
    </source>
</reference>
<accession>A0A6A6YWI1</accession>
<dbReference type="EMBL" id="MU003697">
    <property type="protein sequence ID" value="KAF2812753.1"/>
    <property type="molecule type" value="Genomic_DNA"/>
</dbReference>
<keyword evidence="2" id="KW-1185">Reference proteome</keyword>
<reference evidence="3" key="3">
    <citation type="submission" date="2025-04" db="UniProtKB">
        <authorList>
            <consortium name="RefSeq"/>
        </authorList>
    </citation>
    <scope>IDENTIFICATION</scope>
    <source>
        <strain evidence="3">CBS 304.34</strain>
    </source>
</reference>
<dbReference type="OrthoDB" id="20872at2759"/>
<dbReference type="InterPro" id="IPR053137">
    <property type="entry name" value="NLR-like"/>
</dbReference>
<name>A0A6A6YWI1_9PEZI</name>
<dbReference type="Proteomes" id="UP000504636">
    <property type="component" value="Unplaced"/>
</dbReference>
<dbReference type="PANTHER" id="PTHR46082:SF11">
    <property type="entry name" value="AAA+ ATPASE DOMAIN-CONTAINING PROTEIN-RELATED"/>
    <property type="match status" value="1"/>
</dbReference>
<proteinExistence type="predicted"/>
<evidence type="ECO:0000313" key="2">
    <source>
        <dbReference type="Proteomes" id="UP000504636"/>
    </source>
</evidence>
<dbReference type="GO" id="GO:0003824">
    <property type="term" value="F:catalytic activity"/>
    <property type="evidence" value="ECO:0007669"/>
    <property type="project" value="InterPro"/>
</dbReference>